<feature type="domain" description="CheW-like" evidence="9">
    <location>
        <begin position="1064"/>
        <end position="1196"/>
    </location>
</feature>
<dbReference type="CDD" id="cd00088">
    <property type="entry name" value="HPT"/>
    <property type="match status" value="1"/>
</dbReference>
<dbReference type="InterPro" id="IPR008207">
    <property type="entry name" value="Sig_transdc_His_kin_Hpt_dom"/>
</dbReference>
<accession>A0A1V1P986</accession>
<dbReference type="PROSITE" id="PS50851">
    <property type="entry name" value="CHEW"/>
    <property type="match status" value="2"/>
</dbReference>
<dbReference type="Gene3D" id="1.10.287.560">
    <property type="entry name" value="Histidine kinase CheA-like, homodimeric domain"/>
    <property type="match status" value="1"/>
</dbReference>
<feature type="domain" description="CheW-like" evidence="9">
    <location>
        <begin position="867"/>
        <end position="1038"/>
    </location>
</feature>
<evidence type="ECO:0000313" key="12">
    <source>
        <dbReference type="Proteomes" id="UP000189670"/>
    </source>
</evidence>
<dbReference type="Gene3D" id="2.40.50.180">
    <property type="entry name" value="CheA-289, Domain 4"/>
    <property type="match status" value="1"/>
</dbReference>
<dbReference type="InterPro" id="IPR051315">
    <property type="entry name" value="Bact_Chemotaxis_CheA"/>
</dbReference>
<keyword evidence="5 11" id="KW-0418">Kinase</keyword>
<comment type="caution">
    <text evidence="11">The sequence shown here is derived from an EMBL/GenBank/DDBJ whole genome shotgun (WGS) entry which is preliminary data.</text>
</comment>
<feature type="compositionally biased region" description="Basic and acidic residues" evidence="7">
    <location>
        <begin position="177"/>
        <end position="191"/>
    </location>
</feature>
<evidence type="ECO:0000259" key="8">
    <source>
        <dbReference type="PROSITE" id="PS50109"/>
    </source>
</evidence>
<dbReference type="Gene3D" id="2.30.30.40">
    <property type="entry name" value="SH3 Domains"/>
    <property type="match status" value="1"/>
</dbReference>
<dbReference type="Pfam" id="PF01627">
    <property type="entry name" value="Hpt"/>
    <property type="match status" value="1"/>
</dbReference>
<sequence>MAGITEDTLISEFVAESRDHLDSLEPDLLIMEQEGDSVSSEVVNRAFRAIHSIKGSSSVLGFDALMKLSHVMENLLMQIRNKKMTPDANNIDALLQSADKVSFMLDDVHASNQVDCSNEIQRLNDILNDDSQPESQKVTPSAQSDSSQPDSSQPDSSQTDSSHSPETLTVSQTQENKQSKEKSSKESREMTDVEPEILPETHELETSLEAPDLTEEITDDLISVASDRTDPSETRESTHHATEEITLLDDTHIQVNIHGPDLFNCNILGEKFVNAYNEKKRFYAIWIYGATDLVDKDRTPDEFLNDMISFGTYVYSDFATEKQNLPAIFHMLIFTIFEKELLMNAINIPQNQIYMFEPDLIEKLVSKIQPAKSTSDTVEETADSVITTIDEMSQDQKTIDTQPQVPQEQKSDTNDLPIVATQTKKDEKSGTTHVSPLKTGTGIKLEASGLDHAIFEIDNNKIQSMIEKKKKLFVIWVHQQKDLKDKSCEINELLNDIKSLGECITHDFDRIITDPASQCYHMLVSSIMEQELLSNGLDFPMDQIVQFSSQNLLNAINSQGDASPGKETRPEEIIPSNMISDTRTMKTDITTKSDKSPSPVVKASKPKRPAQGHITENLRVPVDLIDRLMNLAGELVLGRNQLRQEIEEKVVDNPRLINVMQNVNLVTSEIQENIMRMRMQPLSSIFNKFPRVVRDIARQLYKKADIVIEGDEVELDKSILENLSDPLTHIIRNSLDHGIEPPEVRVKKDKPETGSIHLSASHEGSQVIITISDNGRGIDADALAEKAVSTNLVTQEQVARMSTKQKTNLIFYPGFSTAKTVSDISGRGVGMDVVKTNIEKLGGHVDLDTTVGKGTTVIIRLPLTLSIIPSLIVGSCNYTFAIPQINVQELVSIKESEISQRMEKVGDATVLRLRERLLPMVWLNEVLGLKPDKSLVDNNKQPVMTTTVDPNTPENGNRFLEVTQLNSLEKNINIVVLRVGTNSFGLAVNQLFDNEEIVVKPLSRHIKDCKCFSGSTIMGDGRVAMILDTAGIADFAFLRFAEISAEERRRREQEERDKKAASRRKPVLLFNNAFDEYFGLPLSNISRLELIARENIHLVGQREYINYNGKGLPLIRLEHFLAVNPLPEMDELYLIIPKTNGPVAGIMVSRIINILDIQEDIARDAYTPKGFLGSGFIEGYLTFFLDPNAILQFLEEEGV</sequence>
<dbReference type="Pfam" id="PF02895">
    <property type="entry name" value="H-kinase_dim"/>
    <property type="match status" value="1"/>
</dbReference>
<dbReference type="SMART" id="SM00387">
    <property type="entry name" value="HATPase_c"/>
    <property type="match status" value="1"/>
</dbReference>
<dbReference type="Gene3D" id="3.30.565.10">
    <property type="entry name" value="Histidine kinase-like ATPase, C-terminal domain"/>
    <property type="match status" value="1"/>
</dbReference>
<dbReference type="PROSITE" id="PS50894">
    <property type="entry name" value="HPT"/>
    <property type="match status" value="1"/>
</dbReference>
<evidence type="ECO:0000259" key="9">
    <source>
        <dbReference type="PROSITE" id="PS50851"/>
    </source>
</evidence>
<dbReference type="SUPFAM" id="SSF47384">
    <property type="entry name" value="Homodimeric domain of signal transducing histidine kinase"/>
    <property type="match status" value="1"/>
</dbReference>
<keyword evidence="4" id="KW-0808">Transferase</keyword>
<dbReference type="SMART" id="SM01231">
    <property type="entry name" value="H-kinase_dim"/>
    <property type="match status" value="1"/>
</dbReference>
<name>A0A1V1P986_9BACT</name>
<dbReference type="InterPro" id="IPR036097">
    <property type="entry name" value="HisK_dim/P_sf"/>
</dbReference>
<feature type="modified residue" description="Phosphohistidine" evidence="6">
    <location>
        <position position="51"/>
    </location>
</feature>
<dbReference type="CDD" id="cd16916">
    <property type="entry name" value="HATPase_CheA-like"/>
    <property type="match status" value="1"/>
</dbReference>
<feature type="compositionally biased region" description="Polar residues" evidence="7">
    <location>
        <begin position="393"/>
        <end position="408"/>
    </location>
</feature>
<dbReference type="Proteomes" id="UP000189670">
    <property type="component" value="Unassembled WGS sequence"/>
</dbReference>
<dbReference type="SUPFAM" id="SSF47226">
    <property type="entry name" value="Histidine-containing phosphotransfer domain, HPT domain"/>
    <property type="match status" value="1"/>
</dbReference>
<gene>
    <name evidence="11" type="ORF">OMM_02543</name>
</gene>
<dbReference type="EC" id="2.7.13.3" evidence="2"/>
<feature type="domain" description="Histidine kinase" evidence="8">
    <location>
        <begin position="613"/>
        <end position="865"/>
    </location>
</feature>
<evidence type="ECO:0000313" key="11">
    <source>
        <dbReference type="EMBL" id="ETR71358.1"/>
    </source>
</evidence>
<dbReference type="GO" id="GO:0005737">
    <property type="term" value="C:cytoplasm"/>
    <property type="evidence" value="ECO:0007669"/>
    <property type="project" value="InterPro"/>
</dbReference>
<dbReference type="EMBL" id="ATBP01000279">
    <property type="protein sequence ID" value="ETR71358.1"/>
    <property type="molecule type" value="Genomic_DNA"/>
</dbReference>
<protein>
    <recommendedName>
        <fullName evidence="2">histidine kinase</fullName>
        <ecNumber evidence="2">2.7.13.3</ecNumber>
    </recommendedName>
</protein>
<feature type="domain" description="HPt" evidence="10">
    <location>
        <begin position="2"/>
        <end position="108"/>
    </location>
</feature>
<dbReference type="PROSITE" id="PS50109">
    <property type="entry name" value="HIS_KIN"/>
    <property type="match status" value="1"/>
</dbReference>
<evidence type="ECO:0000256" key="1">
    <source>
        <dbReference type="ARBA" id="ARBA00000085"/>
    </source>
</evidence>
<dbReference type="InterPro" id="IPR037006">
    <property type="entry name" value="CheA-like_homodim_sf"/>
</dbReference>
<dbReference type="PANTHER" id="PTHR43395:SF1">
    <property type="entry name" value="CHEMOTAXIS PROTEIN CHEA"/>
    <property type="match status" value="1"/>
</dbReference>
<evidence type="ECO:0000256" key="3">
    <source>
        <dbReference type="ARBA" id="ARBA00022553"/>
    </source>
</evidence>
<dbReference type="PANTHER" id="PTHR43395">
    <property type="entry name" value="SENSOR HISTIDINE KINASE CHEA"/>
    <property type="match status" value="1"/>
</dbReference>
<dbReference type="InterPro" id="IPR002545">
    <property type="entry name" value="CheW-lke_dom"/>
</dbReference>
<evidence type="ECO:0000256" key="7">
    <source>
        <dbReference type="SAM" id="MobiDB-lite"/>
    </source>
</evidence>
<keyword evidence="3 6" id="KW-0597">Phosphoprotein</keyword>
<dbReference type="Pfam" id="PF01584">
    <property type="entry name" value="CheW"/>
    <property type="match status" value="2"/>
</dbReference>
<dbReference type="InterPro" id="IPR036641">
    <property type="entry name" value="HPT_dom_sf"/>
</dbReference>
<feature type="compositionally biased region" description="Basic and acidic residues" evidence="7">
    <location>
        <begin position="583"/>
        <end position="595"/>
    </location>
</feature>
<dbReference type="Gene3D" id="1.20.120.160">
    <property type="entry name" value="HPT domain"/>
    <property type="match status" value="1"/>
</dbReference>
<evidence type="ECO:0000256" key="4">
    <source>
        <dbReference type="ARBA" id="ARBA00022679"/>
    </source>
</evidence>
<dbReference type="GO" id="GO:0000155">
    <property type="term" value="F:phosphorelay sensor kinase activity"/>
    <property type="evidence" value="ECO:0007669"/>
    <property type="project" value="InterPro"/>
</dbReference>
<dbReference type="PRINTS" id="PR00344">
    <property type="entry name" value="BCTRLSENSOR"/>
</dbReference>
<comment type="catalytic activity">
    <reaction evidence="1">
        <text>ATP + protein L-histidine = ADP + protein N-phospho-L-histidine.</text>
        <dbReference type="EC" id="2.7.13.3"/>
    </reaction>
</comment>
<evidence type="ECO:0000256" key="2">
    <source>
        <dbReference type="ARBA" id="ARBA00012438"/>
    </source>
</evidence>
<dbReference type="InterPro" id="IPR036061">
    <property type="entry name" value="CheW-like_dom_sf"/>
</dbReference>
<dbReference type="InterPro" id="IPR036890">
    <property type="entry name" value="HATPase_C_sf"/>
</dbReference>
<dbReference type="SMART" id="SM00260">
    <property type="entry name" value="CheW"/>
    <property type="match status" value="2"/>
</dbReference>
<feature type="region of interest" description="Disordered" evidence="7">
    <location>
        <begin position="393"/>
        <end position="414"/>
    </location>
</feature>
<dbReference type="InterPro" id="IPR004105">
    <property type="entry name" value="CheA-like_dim"/>
</dbReference>
<dbReference type="SMART" id="SM00073">
    <property type="entry name" value="HPT"/>
    <property type="match status" value="1"/>
</dbReference>
<dbReference type="InterPro" id="IPR004358">
    <property type="entry name" value="Sig_transdc_His_kin-like_C"/>
</dbReference>
<evidence type="ECO:0000256" key="5">
    <source>
        <dbReference type="ARBA" id="ARBA00022777"/>
    </source>
</evidence>
<evidence type="ECO:0000256" key="6">
    <source>
        <dbReference type="PROSITE-ProRule" id="PRU00110"/>
    </source>
</evidence>
<dbReference type="GO" id="GO:0006935">
    <property type="term" value="P:chemotaxis"/>
    <property type="evidence" value="ECO:0007669"/>
    <property type="project" value="InterPro"/>
</dbReference>
<dbReference type="FunFam" id="3.30.565.10:FF:000016">
    <property type="entry name" value="Chemotaxis protein CheA, putative"/>
    <property type="match status" value="1"/>
</dbReference>
<dbReference type="AlphaFoldDB" id="A0A1V1P986"/>
<organism evidence="11 12">
    <name type="scientific">Candidatus Magnetoglobus multicellularis str. Araruama</name>
    <dbReference type="NCBI Taxonomy" id="890399"/>
    <lineage>
        <taxon>Bacteria</taxon>
        <taxon>Pseudomonadati</taxon>
        <taxon>Thermodesulfobacteriota</taxon>
        <taxon>Desulfobacteria</taxon>
        <taxon>Desulfobacterales</taxon>
        <taxon>Desulfobacteraceae</taxon>
        <taxon>Candidatus Magnetoglobus</taxon>
    </lineage>
</organism>
<dbReference type="SUPFAM" id="SSF50341">
    <property type="entry name" value="CheW-like"/>
    <property type="match status" value="2"/>
</dbReference>
<feature type="region of interest" description="Disordered" evidence="7">
    <location>
        <begin position="129"/>
        <end position="215"/>
    </location>
</feature>
<evidence type="ECO:0000259" key="10">
    <source>
        <dbReference type="PROSITE" id="PS50894"/>
    </source>
</evidence>
<reference evidence="12" key="1">
    <citation type="submission" date="2012-11" db="EMBL/GenBank/DDBJ databases">
        <authorList>
            <person name="Lucero-Rivera Y.E."/>
            <person name="Tovar-Ramirez D."/>
        </authorList>
    </citation>
    <scope>NUCLEOTIDE SEQUENCE [LARGE SCALE GENOMIC DNA]</scope>
    <source>
        <strain evidence="12">Araruama</strain>
    </source>
</reference>
<proteinExistence type="predicted"/>
<dbReference type="InterPro" id="IPR005467">
    <property type="entry name" value="His_kinase_dom"/>
</dbReference>
<dbReference type="InterPro" id="IPR003594">
    <property type="entry name" value="HATPase_dom"/>
</dbReference>
<dbReference type="Pfam" id="PF02518">
    <property type="entry name" value="HATPase_c"/>
    <property type="match status" value="1"/>
</dbReference>
<dbReference type="SUPFAM" id="SSF55874">
    <property type="entry name" value="ATPase domain of HSP90 chaperone/DNA topoisomerase II/histidine kinase"/>
    <property type="match status" value="1"/>
</dbReference>
<feature type="compositionally biased region" description="Low complexity" evidence="7">
    <location>
        <begin position="140"/>
        <end position="176"/>
    </location>
</feature>
<feature type="region of interest" description="Disordered" evidence="7">
    <location>
        <begin position="556"/>
        <end position="612"/>
    </location>
</feature>